<dbReference type="PANTHER" id="PTHR43080">
    <property type="entry name" value="CBS DOMAIN-CONTAINING PROTEIN CBSX3, MITOCHONDRIAL"/>
    <property type="match status" value="1"/>
</dbReference>
<evidence type="ECO:0000256" key="2">
    <source>
        <dbReference type="PROSITE-ProRule" id="PRU00703"/>
    </source>
</evidence>
<dbReference type="SMART" id="SM00116">
    <property type="entry name" value="CBS"/>
    <property type="match status" value="1"/>
</dbReference>
<evidence type="ECO:0000313" key="4">
    <source>
        <dbReference type="EMBL" id="BAO29197.1"/>
    </source>
</evidence>
<dbReference type="Pfam" id="PF00571">
    <property type="entry name" value="CBS"/>
    <property type="match status" value="1"/>
</dbReference>
<dbReference type="InterPro" id="IPR000644">
    <property type="entry name" value="CBS_dom"/>
</dbReference>
<dbReference type="PROSITE" id="PS51371">
    <property type="entry name" value="CBS"/>
    <property type="match status" value="1"/>
</dbReference>
<reference evidence="4 5" key="1">
    <citation type="journal article" date="2014" name="Syst. Appl. Microbiol.">
        <title>Complete genomes of freshwater sulfur oxidizers Sulfuricella denitrificans skB26 and Sulfuritalea hydrogenivorans sk43H: genetic insights into the sulfur oxidation pathway of betaproteobacteria.</title>
        <authorList>
            <person name="Watanabe T."/>
            <person name="Kojima H."/>
            <person name="Fukui M."/>
        </authorList>
    </citation>
    <scope>NUCLEOTIDE SEQUENCE [LARGE SCALE GENOMIC DNA]</scope>
    <source>
        <strain evidence="4">DSM22779</strain>
    </source>
</reference>
<dbReference type="InterPro" id="IPR046342">
    <property type="entry name" value="CBS_dom_sf"/>
</dbReference>
<dbReference type="PANTHER" id="PTHR43080:SF2">
    <property type="entry name" value="CBS DOMAIN-CONTAINING PROTEIN"/>
    <property type="match status" value="1"/>
</dbReference>
<keyword evidence="5" id="KW-1185">Reference proteome</keyword>
<dbReference type="KEGG" id="shd:SUTH_01398"/>
<dbReference type="AlphaFoldDB" id="W0SE33"/>
<evidence type="ECO:0000256" key="1">
    <source>
        <dbReference type="ARBA" id="ARBA00023122"/>
    </source>
</evidence>
<evidence type="ECO:0000313" key="5">
    <source>
        <dbReference type="Proteomes" id="UP000031637"/>
    </source>
</evidence>
<name>W0SE33_9PROT</name>
<dbReference type="STRING" id="1223802.SUTH_01398"/>
<dbReference type="Proteomes" id="UP000031637">
    <property type="component" value="Chromosome"/>
</dbReference>
<dbReference type="Gene3D" id="3.10.580.10">
    <property type="entry name" value="CBS-domain"/>
    <property type="match status" value="1"/>
</dbReference>
<evidence type="ECO:0000259" key="3">
    <source>
        <dbReference type="PROSITE" id="PS51371"/>
    </source>
</evidence>
<keyword evidence="1 2" id="KW-0129">CBS domain</keyword>
<sequence length="360" mass="40384">MTPAERLEEIFAKLSSDQSVEPLTVRQFISWFGAERRGYMVAWRISRALERAKLITVPDFNGVHIDSRIRFALKLPPVVEAATGQTIQADQPLEEATLDAQLTESSPLIVGASADPAFRVGRLGSANIKPLSVAPDCSLAEAVTLMLRHDYSQLPVMTNERDVKGIVSWESVGSRLALRKQPISAVRECMKEHFEVLSTDSLFRVIGHIIEHSYVLVRGDDKTITGIVTTADLSAQFQQLSEPFLLLSEIENHVRLVIDGKFTAEELASAKDTADPERVIESVADLTLGEYIRLLENPANWGKTGLTVDRKVFIRELDNVRRIRNDVMHFDPDGITPEDHQLLRHFLQFMHELREIAGKL</sequence>
<organism evidence="4 5">
    <name type="scientific">Sulfuritalea hydrogenivorans sk43H</name>
    <dbReference type="NCBI Taxonomy" id="1223802"/>
    <lineage>
        <taxon>Bacteria</taxon>
        <taxon>Pseudomonadati</taxon>
        <taxon>Pseudomonadota</taxon>
        <taxon>Betaproteobacteria</taxon>
        <taxon>Nitrosomonadales</taxon>
        <taxon>Sterolibacteriaceae</taxon>
        <taxon>Sulfuritalea</taxon>
    </lineage>
</organism>
<dbReference type="SUPFAM" id="SSF54631">
    <property type="entry name" value="CBS-domain pair"/>
    <property type="match status" value="1"/>
</dbReference>
<gene>
    <name evidence="4" type="ORF">SUTH_01398</name>
</gene>
<feature type="domain" description="CBS" evidence="3">
    <location>
        <begin position="126"/>
        <end position="183"/>
    </location>
</feature>
<proteinExistence type="predicted"/>
<accession>W0SE33</accession>
<dbReference type="EMBL" id="AP012547">
    <property type="protein sequence ID" value="BAO29197.1"/>
    <property type="molecule type" value="Genomic_DNA"/>
</dbReference>
<dbReference type="HOGENOM" id="CLU_049449_0_0_4"/>
<dbReference type="InterPro" id="IPR051257">
    <property type="entry name" value="Diverse_CBS-Domain"/>
</dbReference>
<protein>
    <recommendedName>
        <fullName evidence="3">CBS domain-containing protein</fullName>
    </recommendedName>
</protein>